<evidence type="ECO:0000313" key="5">
    <source>
        <dbReference type="EMBL" id="CAH2052572.1"/>
    </source>
</evidence>
<dbReference type="PANTHER" id="PTHR48449:SF1">
    <property type="entry name" value="DUF1985 DOMAIN-CONTAINING PROTEIN"/>
    <property type="match status" value="1"/>
</dbReference>
<keyword evidence="6" id="KW-1185">Reference proteome</keyword>
<dbReference type="InterPro" id="IPR003653">
    <property type="entry name" value="Peptidase_C48_C"/>
</dbReference>
<evidence type="ECO:0000256" key="3">
    <source>
        <dbReference type="SAM" id="MobiDB-lite"/>
    </source>
</evidence>
<organism evidence="5 6">
    <name type="scientific">Thlaspi arvense</name>
    <name type="common">Field penny-cress</name>
    <dbReference type="NCBI Taxonomy" id="13288"/>
    <lineage>
        <taxon>Eukaryota</taxon>
        <taxon>Viridiplantae</taxon>
        <taxon>Streptophyta</taxon>
        <taxon>Embryophyta</taxon>
        <taxon>Tracheophyta</taxon>
        <taxon>Spermatophyta</taxon>
        <taxon>Magnoliopsida</taxon>
        <taxon>eudicotyledons</taxon>
        <taxon>Gunneridae</taxon>
        <taxon>Pentapetalae</taxon>
        <taxon>rosids</taxon>
        <taxon>malvids</taxon>
        <taxon>Brassicales</taxon>
        <taxon>Brassicaceae</taxon>
        <taxon>Thlaspideae</taxon>
        <taxon>Thlaspi</taxon>
    </lineage>
</organism>
<feature type="region of interest" description="Disordered" evidence="3">
    <location>
        <begin position="256"/>
        <end position="338"/>
    </location>
</feature>
<evidence type="ECO:0000256" key="1">
    <source>
        <dbReference type="ARBA" id="ARBA00022670"/>
    </source>
</evidence>
<dbReference type="EMBL" id="OU466859">
    <property type="protein sequence ID" value="CAH2052572.1"/>
    <property type="molecule type" value="Genomic_DNA"/>
</dbReference>
<dbReference type="GO" id="GO:0006508">
    <property type="term" value="P:proteolysis"/>
    <property type="evidence" value="ECO:0007669"/>
    <property type="project" value="UniProtKB-KW"/>
</dbReference>
<accession>A0AAU9RXH5</accession>
<name>A0AAU9RXH5_THLAR</name>
<evidence type="ECO:0000313" key="6">
    <source>
        <dbReference type="Proteomes" id="UP000836841"/>
    </source>
</evidence>
<keyword evidence="1" id="KW-0645">Protease</keyword>
<feature type="domain" description="Ubiquitin-like protease family profile" evidence="4">
    <location>
        <begin position="631"/>
        <end position="840"/>
    </location>
</feature>
<reference evidence="5 6" key="1">
    <citation type="submission" date="2022-03" db="EMBL/GenBank/DDBJ databases">
        <authorList>
            <person name="Nunn A."/>
            <person name="Chopra R."/>
            <person name="Nunn A."/>
            <person name="Contreras Garrido A."/>
        </authorList>
    </citation>
    <scope>NUCLEOTIDE SEQUENCE [LARGE SCALE GENOMIC DNA]</scope>
</reference>
<proteinExistence type="predicted"/>
<feature type="compositionally biased region" description="Polar residues" evidence="3">
    <location>
        <begin position="273"/>
        <end position="293"/>
    </location>
</feature>
<feature type="compositionally biased region" description="Basic and acidic residues" evidence="3">
    <location>
        <begin position="542"/>
        <end position="568"/>
    </location>
</feature>
<evidence type="ECO:0000256" key="2">
    <source>
        <dbReference type="ARBA" id="ARBA00022801"/>
    </source>
</evidence>
<feature type="region of interest" description="Disordered" evidence="3">
    <location>
        <begin position="514"/>
        <end position="572"/>
    </location>
</feature>
<dbReference type="PANTHER" id="PTHR48449">
    <property type="entry name" value="DUF1985 DOMAIN-CONTAINING PROTEIN"/>
    <property type="match status" value="1"/>
</dbReference>
<evidence type="ECO:0000259" key="4">
    <source>
        <dbReference type="Pfam" id="PF02902"/>
    </source>
</evidence>
<protein>
    <recommendedName>
        <fullName evidence="4">Ubiquitin-like protease family profile domain-containing protein</fullName>
    </recommendedName>
</protein>
<dbReference type="GO" id="GO:0008234">
    <property type="term" value="F:cysteine-type peptidase activity"/>
    <property type="evidence" value="ECO:0007669"/>
    <property type="project" value="InterPro"/>
</dbReference>
<dbReference type="Proteomes" id="UP000836841">
    <property type="component" value="Chromosome 3"/>
</dbReference>
<sequence>MVEAGEDAHDERFSLAMVLLIETIFLHRYSKAMFPTSNLQKVQHMDVFLNHHWGIDAYEMLLKSVKKTVENNIEKSKYPLDGFPFALHLWILEYVPKLQSAFSTIDNTLPPTAFLCVKYLHTTSPPIKSVLSIEGESNVSVVYILPKIHGDLEDTVFLQDKDDENLHSLVDLLDKGFELTHDHWRRGVLKRDDALQYIASQSYRYPHSERARQNSRPSSSDESVEAKINKLMEMFVDGQTHIHSRLSKIEQKLGIHDPSDSIDGELTPVDVSTGLNATGSRRNVSLNQMNQNVAERRRKSQRVPQTQIGKDKVSIPLDQERRQSQRGPQAQMGKNKTSIPLDKQTIVCGLVAGKAAPAKGITGTSPKPYLTEDALVEVSGEDNKWFPDSLINRQLGLGPIRTYYLKFLSLGKYKNVQEMRIRPTPPPLPEADYSTDVLALTQDVDAYHDNHWCRGYVQALLDGPEKNAETSALPTRVENISEEIRDQANVNDQELKEDSPDEIIRSVISAYTVSENDDGNDGMNENETQTKELKTKKTVKRPHNEDDLLANKKKKKGEEKSEKSKKESAQVAEQCTATVDPFQSPKTDQLTAYKEWLEKGETARIGDMDATATLFQNMENPEARFRDTEINAVLIMLQKKREEDDAYFNNDKFPRAAFCKTDFFYELLQCHDKFERYRTKLPFPDSVTNIVKGTVFPHKKWKKDVDVVYGVIKFMVPYWIGVEINFKSCQVESFSCNSQWEKKGVVLDIVRRIADMIPTLLGIAENKKPKRHLEPFKVVHHTEEEFSLSNIGFWVTDCPVYIIKMIECRSLGGNDFSKVAHMSVADMKTKYVCDIFEQFVNNKNNMEDSQPSTLIALPKLHYEFGKEPRKNFKAIDQHSKTSFIKQVEEIMGEVQFNRIRNSFLGPLLKLSSKKMLMAEKDAYDEKFSLEMLVLIESLLFGRYKEYKFPRSFIERAQDMNTLMNYHWGREAYELLLSSIKSKVPSHLDKVKYVLQGYSFAFHLWLLESVPMLQTAFSIVSNSISSSAFLCEKYLYTTSPSINQVLTIEGSPDISISSLMLT</sequence>
<feature type="compositionally biased region" description="Basic and acidic residues" evidence="3">
    <location>
        <begin position="309"/>
        <end position="323"/>
    </location>
</feature>
<gene>
    <name evidence="5" type="ORF">TAV2_LOCUS9338</name>
</gene>
<dbReference type="AlphaFoldDB" id="A0AAU9RXH5"/>
<keyword evidence="2" id="KW-0378">Hydrolase</keyword>
<dbReference type="Pfam" id="PF02902">
    <property type="entry name" value="Peptidase_C48"/>
    <property type="match status" value="1"/>
</dbReference>
<feature type="compositionally biased region" description="Polar residues" evidence="3">
    <location>
        <begin position="325"/>
        <end position="338"/>
    </location>
</feature>